<name>A0AC35FHV8_9BILA</name>
<evidence type="ECO:0000313" key="1">
    <source>
        <dbReference type="Proteomes" id="UP000887580"/>
    </source>
</evidence>
<protein>
    <submittedName>
        <fullName evidence="2">Uncharacterized protein</fullName>
    </submittedName>
</protein>
<proteinExistence type="predicted"/>
<evidence type="ECO:0000313" key="2">
    <source>
        <dbReference type="WBParaSite" id="PS1159_v2.g17655.t2"/>
    </source>
</evidence>
<sequence length="73" mass="8678">MQQNPKIKYEIYFAGDGTLLDNETKVVEKYVQRIINSGITEYPPPYIRFDEQTPEQRNALRLLLQNFNEKTKK</sequence>
<accession>A0AC35FHV8</accession>
<organism evidence="1 2">
    <name type="scientific">Panagrolaimus sp. PS1159</name>
    <dbReference type="NCBI Taxonomy" id="55785"/>
    <lineage>
        <taxon>Eukaryota</taxon>
        <taxon>Metazoa</taxon>
        <taxon>Ecdysozoa</taxon>
        <taxon>Nematoda</taxon>
        <taxon>Chromadorea</taxon>
        <taxon>Rhabditida</taxon>
        <taxon>Tylenchina</taxon>
        <taxon>Panagrolaimomorpha</taxon>
        <taxon>Panagrolaimoidea</taxon>
        <taxon>Panagrolaimidae</taxon>
        <taxon>Panagrolaimus</taxon>
    </lineage>
</organism>
<dbReference type="Proteomes" id="UP000887580">
    <property type="component" value="Unplaced"/>
</dbReference>
<dbReference type="WBParaSite" id="PS1159_v2.g17655.t2">
    <property type="protein sequence ID" value="PS1159_v2.g17655.t2"/>
    <property type="gene ID" value="PS1159_v2.g17655"/>
</dbReference>
<reference evidence="2" key="1">
    <citation type="submission" date="2025-08" db="UniProtKB">
        <authorList>
            <consortium name="WormBaseParasite"/>
        </authorList>
    </citation>
    <scope>IDENTIFICATION</scope>
</reference>